<feature type="transmembrane region" description="Helical" evidence="1">
    <location>
        <begin position="257"/>
        <end position="273"/>
    </location>
</feature>
<evidence type="ECO:0000256" key="1">
    <source>
        <dbReference type="SAM" id="Phobius"/>
    </source>
</evidence>
<dbReference type="GO" id="GO:0035556">
    <property type="term" value="P:intracellular signal transduction"/>
    <property type="evidence" value="ECO:0007669"/>
    <property type="project" value="InterPro"/>
</dbReference>
<dbReference type="Gene3D" id="3.30.70.1230">
    <property type="entry name" value="Nucleotide cyclase"/>
    <property type="match status" value="1"/>
</dbReference>
<dbReference type="GO" id="GO:0006171">
    <property type="term" value="P:cAMP biosynthetic process"/>
    <property type="evidence" value="ECO:0007669"/>
    <property type="project" value="TreeGrafter"/>
</dbReference>
<gene>
    <name evidence="3" type="ORF">EHR08_09450</name>
</gene>
<accession>A0A6H3NSW9</accession>
<feature type="transmembrane region" description="Helical" evidence="1">
    <location>
        <begin position="376"/>
        <end position="395"/>
    </location>
</feature>
<dbReference type="InterPro" id="IPR001054">
    <property type="entry name" value="A/G_cyclase"/>
</dbReference>
<feature type="transmembrane region" description="Helical" evidence="1">
    <location>
        <begin position="439"/>
        <end position="457"/>
    </location>
</feature>
<dbReference type="Gene3D" id="2.60.120.260">
    <property type="entry name" value="Galactose-binding domain-like"/>
    <property type="match status" value="1"/>
</dbReference>
<protein>
    <submittedName>
        <fullName evidence="3">Adenylate/guanylate cyclase domain-containing protein</fullName>
    </submittedName>
</protein>
<feature type="transmembrane region" description="Helical" evidence="1">
    <location>
        <begin position="320"/>
        <end position="339"/>
    </location>
</feature>
<sequence length="686" mass="78449">MVFSKRLFSSWICFLFFTGFLSNLSAQVLLTNQILDLRSETSFGQSIHKWSFKPGDSPLVTEEKEDDLYLDEESGQTKALRFLHAQPILEESVRNGWISGFQIQTAWDKVRDGDGEFYFPDFHKYRETYKGYGWYRTEILITEEDIRSKFKSRNLTLRLGQISQADAVYWNGKFIGGTGLLFDTEEGSELEDKSLYSDKIRFYQIPTDQLKTDEPNVLAVRVYAKYPLSPGLSHDKFYISSVKYSERAEYWNDFKKIFVIVLTLLLGSFYLYWQFLFRSEDDATIYFALGSIFMALNTLFQSQIIYSVIADGFWIKKIEYFAWIGLVHLLFNFIVRFAHVLQGWIKITNRYIDGAGVLSMFVVLFSPNLLFLSKFFFYWSFVTILLGGALFYIIFLGRKVPSIGTVSLGFCVFVLLIMNDVFVEMQWEWYPSHTFLKDYAFAAFSISVALSIVKNMIDSRRLVEKQREEKDRLSRYFSPAVMETIVADNIKLGGEEKHIATLFSDIVGFTTFAEKNPPGVVLQNLNTIFESLSDLIFHYSATLDKFIGDAIMAFWGAPKQTELDAYHAIACAVDMQKKMEEINRELGVPPGTFRLRIGVNFGEAIVGNIGSVKRMDYTVIGDAVNTAARLESHGIPGKVAVSEAAFLAAGGAEYIEFEDTKELTLKGKVEPVKVYFVTKVKPRPVV</sequence>
<feature type="transmembrane region" description="Helical" evidence="1">
    <location>
        <begin position="402"/>
        <end position="419"/>
    </location>
</feature>
<dbReference type="SUPFAM" id="SSF55073">
    <property type="entry name" value="Nucleotide cyclase"/>
    <property type="match status" value="1"/>
</dbReference>
<evidence type="ECO:0000259" key="2">
    <source>
        <dbReference type="PROSITE" id="PS50125"/>
    </source>
</evidence>
<feature type="domain" description="Guanylate cyclase" evidence="2">
    <location>
        <begin position="500"/>
        <end position="631"/>
    </location>
</feature>
<dbReference type="GO" id="GO:0004016">
    <property type="term" value="F:adenylate cyclase activity"/>
    <property type="evidence" value="ECO:0007669"/>
    <property type="project" value="UniProtKB-ARBA"/>
</dbReference>
<dbReference type="PROSITE" id="PS50125">
    <property type="entry name" value="GUANYLATE_CYCLASE_2"/>
    <property type="match status" value="1"/>
</dbReference>
<dbReference type="InterPro" id="IPR050697">
    <property type="entry name" value="Adenylyl/Guanylyl_Cyclase_3/4"/>
</dbReference>
<name>A0A6H3NSW9_9LEPT</name>
<dbReference type="CDD" id="cd07302">
    <property type="entry name" value="CHD"/>
    <property type="match status" value="1"/>
</dbReference>
<dbReference type="RefSeq" id="WP_135746071.1">
    <property type="nucleotide sequence ID" value="NZ_JAIZBL010000003.1"/>
</dbReference>
<reference evidence="3" key="1">
    <citation type="journal article" date="2019" name="PLoS Negl. Trop. Dis.">
        <title>Revisiting the worldwide diversity of Leptospira species in the environment.</title>
        <authorList>
            <person name="Vincent A.T."/>
            <person name="Schiettekatte O."/>
            <person name="Bourhy P."/>
            <person name="Veyrier F.J."/>
            <person name="Picardeau M."/>
        </authorList>
    </citation>
    <scope>NUCLEOTIDE SEQUENCE [LARGE SCALE GENOMIC DNA]</scope>
    <source>
        <strain evidence="3">201601109</strain>
    </source>
</reference>
<keyword evidence="1" id="KW-0472">Membrane</keyword>
<dbReference type="Proteomes" id="UP000297649">
    <property type="component" value="Unassembled WGS sequence"/>
</dbReference>
<dbReference type="PANTHER" id="PTHR43081">
    <property type="entry name" value="ADENYLATE CYCLASE, TERMINAL-DIFFERENTIATION SPECIFIC-RELATED"/>
    <property type="match status" value="1"/>
</dbReference>
<keyword evidence="1" id="KW-1133">Transmembrane helix</keyword>
<dbReference type="SUPFAM" id="SSF49785">
    <property type="entry name" value="Galactose-binding domain-like"/>
    <property type="match status" value="1"/>
</dbReference>
<organism evidence="3 4">
    <name type="scientific">Leptospira bandrabouensis</name>
    <dbReference type="NCBI Taxonomy" id="2484903"/>
    <lineage>
        <taxon>Bacteria</taxon>
        <taxon>Pseudomonadati</taxon>
        <taxon>Spirochaetota</taxon>
        <taxon>Spirochaetia</taxon>
        <taxon>Leptospirales</taxon>
        <taxon>Leptospiraceae</taxon>
        <taxon>Leptospira</taxon>
    </lineage>
</organism>
<dbReference type="EMBL" id="RQHU01000005">
    <property type="protein sequence ID" value="TGN16462.1"/>
    <property type="molecule type" value="Genomic_DNA"/>
</dbReference>
<comment type="caution">
    <text evidence="3">The sequence shown here is derived from an EMBL/GenBank/DDBJ whole genome shotgun (WGS) entry which is preliminary data.</text>
</comment>
<feature type="transmembrane region" description="Helical" evidence="1">
    <location>
        <begin position="351"/>
        <end position="370"/>
    </location>
</feature>
<dbReference type="InterPro" id="IPR008979">
    <property type="entry name" value="Galactose-bd-like_sf"/>
</dbReference>
<keyword evidence="4" id="KW-1185">Reference proteome</keyword>
<dbReference type="OrthoDB" id="310836at2"/>
<dbReference type="SMART" id="SM00044">
    <property type="entry name" value="CYCc"/>
    <property type="match status" value="1"/>
</dbReference>
<proteinExistence type="predicted"/>
<evidence type="ECO:0000313" key="4">
    <source>
        <dbReference type="Proteomes" id="UP000297649"/>
    </source>
</evidence>
<keyword evidence="1" id="KW-0812">Transmembrane</keyword>
<dbReference type="InterPro" id="IPR029787">
    <property type="entry name" value="Nucleotide_cyclase"/>
</dbReference>
<evidence type="ECO:0000313" key="3">
    <source>
        <dbReference type="EMBL" id="TGN16462.1"/>
    </source>
</evidence>
<dbReference type="Pfam" id="PF00211">
    <property type="entry name" value="Guanylate_cyc"/>
    <property type="match status" value="1"/>
</dbReference>
<feature type="transmembrane region" description="Helical" evidence="1">
    <location>
        <begin position="285"/>
        <end position="308"/>
    </location>
</feature>
<dbReference type="PANTHER" id="PTHR43081:SF1">
    <property type="entry name" value="ADENYLATE CYCLASE, TERMINAL-DIFFERENTIATION SPECIFIC"/>
    <property type="match status" value="1"/>
</dbReference>
<dbReference type="AlphaFoldDB" id="A0A6H3NSW9"/>